<name>A0A2P9HGA8_9HYPH</name>
<sequence>MATLSDYMSGTISLANGSVTVTGTGTLFEVTRFREGDTLQIQNLTAVIASVDSDTQLTLTEPWTGASIVNGAYRARQLGDGSRVSTQAATIIELLGNGVLMNLAELGVEEGKVPVGGPTGEYELTDPATFGIQDPNGSLGRLAGLELVANKILNTAASGELTQSDITAAALVLLKLAGTAAANKFPYFNAADSAALADFTSQARTMLASTTPAVTSLGYTPVNKAGDTVPGPMNWTGLPIDWQFRFETPINMVATANYLFGQRSGMILVNDEVSAQTAIFICGGGATKLVEQTDNVFGTTTGDLQLRFSTGSAAYYLANFGTTTRIVRMAAISVRPSP</sequence>
<protein>
    <submittedName>
        <fullName evidence="1">Uncharacterized protein</fullName>
    </submittedName>
</protein>
<dbReference type="AlphaFoldDB" id="A0A2P9HGA8"/>
<dbReference type="RefSeq" id="WP_181376026.1">
    <property type="nucleotide sequence ID" value="NZ_OOFM01000004.1"/>
</dbReference>
<reference evidence="2" key="1">
    <citation type="submission" date="2017-12" db="EMBL/GenBank/DDBJ databases">
        <authorList>
            <person name="Diaz M."/>
        </authorList>
    </citation>
    <scope>NUCLEOTIDE SEQUENCE [LARGE SCALE GENOMIC DNA]</scope>
    <source>
        <strain evidence="2">FI11154</strain>
    </source>
</reference>
<proteinExistence type="predicted"/>
<organism evidence="1 2">
    <name type="scientific">Ochrobactrum soli</name>
    <dbReference type="NCBI Taxonomy" id="2448455"/>
    <lineage>
        <taxon>Bacteria</taxon>
        <taxon>Pseudomonadati</taxon>
        <taxon>Pseudomonadota</taxon>
        <taxon>Alphaproteobacteria</taxon>
        <taxon>Hyphomicrobiales</taxon>
        <taxon>Brucellaceae</taxon>
        <taxon>Brucella/Ochrobactrum group</taxon>
        <taxon>Ochrobactrum</taxon>
    </lineage>
</organism>
<accession>A0A2P9HGA8</accession>
<dbReference type="EMBL" id="OOFM01000004">
    <property type="protein sequence ID" value="SPL63109.1"/>
    <property type="molecule type" value="Genomic_DNA"/>
</dbReference>
<evidence type="ECO:0000313" key="1">
    <source>
        <dbReference type="EMBL" id="SPL63109.1"/>
    </source>
</evidence>
<evidence type="ECO:0000313" key="2">
    <source>
        <dbReference type="Proteomes" id="UP000246073"/>
    </source>
</evidence>
<dbReference type="Proteomes" id="UP000246073">
    <property type="component" value="Unassembled WGS sequence"/>
</dbReference>
<gene>
    <name evidence="1" type="ORF">OHAE_3041</name>
</gene>